<dbReference type="AlphaFoldDB" id="A0A919BJK5"/>
<dbReference type="RefSeq" id="WP_189770833.1">
    <property type="nucleotide sequence ID" value="NZ_BNCK01000005.1"/>
</dbReference>
<evidence type="ECO:0000313" key="3">
    <source>
        <dbReference type="Proteomes" id="UP000623842"/>
    </source>
</evidence>
<reference evidence="2" key="2">
    <citation type="submission" date="2020-09" db="EMBL/GenBank/DDBJ databases">
        <authorList>
            <person name="Sun Q."/>
            <person name="Kim S."/>
        </authorList>
    </citation>
    <scope>NUCLEOTIDE SEQUENCE</scope>
    <source>
        <strain evidence="2">KCTC 42731</strain>
    </source>
</reference>
<evidence type="ECO:0000256" key="1">
    <source>
        <dbReference type="SAM" id="SignalP"/>
    </source>
</evidence>
<proteinExistence type="predicted"/>
<evidence type="ECO:0000313" key="2">
    <source>
        <dbReference type="EMBL" id="GHF94879.1"/>
    </source>
</evidence>
<comment type="caution">
    <text evidence="2">The sequence shown here is derived from an EMBL/GenBank/DDBJ whole genome shotgun (WGS) entry which is preliminary data.</text>
</comment>
<gene>
    <name evidence="2" type="ORF">GCM10017161_23980</name>
</gene>
<dbReference type="InterPro" id="IPR043504">
    <property type="entry name" value="Peptidase_S1_PA_chymotrypsin"/>
</dbReference>
<sequence>MRFIILFLYFFSFSYVVHAADVQIVTDVAKGQGFFYTNEGKCFVVTPSHVIEDAKQIKALTASRKSYDAKLVKNFEIDLALLELKAEKKVCKGAVFSQPTKLSSLLKIYEEGVLKSKLADGSTLQTKVNIVGVDETEFLQIKPQKIKTTLKQGYSGSILFIANQPSGILLEVDDGNGYVYRADALNKRLEEHFYPNGKINNSPKETPAINEKIEGKLAQGQTIEFKFFGEKNSPIEFIKVPSEESVLFRVEIIDGNGITQFKKNGRSSGTSFSGKQESYAFTPKKSGTFTFKVIGRKGNGSFGFRMNLIAHDSELSGEGNVIELGDEFSGRLAKGSIAKYKFYGEKNSPIEFIKVPSDESVSYRVEIIDSNGITQFKKNGRSSGTSFSGKQESYAFTPKKSGTFTFKVIGRKGNGSFGFRMNLIAHDSELSGEGNVIELGDEFSGRLAKGSIAKYKFYGEKNSPIEFIKVPSDESVSYRVEIIDGNGITQFKKNGRSSGTSYSDKQESYAFTPKKSGTFTFKVTGRKGNGSFAFLMNDFNH</sequence>
<keyword evidence="1" id="KW-0732">Signal</keyword>
<reference evidence="2" key="1">
    <citation type="journal article" date="2014" name="Int. J. Syst. Evol. Microbiol.">
        <title>Complete genome sequence of Corynebacterium casei LMG S-19264T (=DSM 44701T), isolated from a smear-ripened cheese.</title>
        <authorList>
            <consortium name="US DOE Joint Genome Institute (JGI-PGF)"/>
            <person name="Walter F."/>
            <person name="Albersmeier A."/>
            <person name="Kalinowski J."/>
            <person name="Ruckert C."/>
        </authorList>
    </citation>
    <scope>NUCLEOTIDE SEQUENCE</scope>
    <source>
        <strain evidence="2">KCTC 42731</strain>
    </source>
</reference>
<evidence type="ECO:0008006" key="4">
    <source>
        <dbReference type="Google" id="ProtNLM"/>
    </source>
</evidence>
<keyword evidence="3" id="KW-1185">Reference proteome</keyword>
<dbReference type="SUPFAM" id="SSF50494">
    <property type="entry name" value="Trypsin-like serine proteases"/>
    <property type="match status" value="1"/>
</dbReference>
<feature type="chain" id="PRO_5038070376" description="Serine protease" evidence="1">
    <location>
        <begin position="20"/>
        <end position="541"/>
    </location>
</feature>
<feature type="signal peptide" evidence="1">
    <location>
        <begin position="1"/>
        <end position="19"/>
    </location>
</feature>
<dbReference type="Gene3D" id="2.40.10.10">
    <property type="entry name" value="Trypsin-like serine proteases"/>
    <property type="match status" value="1"/>
</dbReference>
<protein>
    <recommendedName>
        <fullName evidence="4">Serine protease</fullName>
    </recommendedName>
</protein>
<organism evidence="2 3">
    <name type="scientific">Thalassotalea marina</name>
    <dbReference type="NCBI Taxonomy" id="1673741"/>
    <lineage>
        <taxon>Bacteria</taxon>
        <taxon>Pseudomonadati</taxon>
        <taxon>Pseudomonadota</taxon>
        <taxon>Gammaproteobacteria</taxon>
        <taxon>Alteromonadales</taxon>
        <taxon>Colwelliaceae</taxon>
        <taxon>Thalassotalea</taxon>
    </lineage>
</organism>
<dbReference type="Proteomes" id="UP000623842">
    <property type="component" value="Unassembled WGS sequence"/>
</dbReference>
<name>A0A919BJK5_9GAMM</name>
<accession>A0A919BJK5</accession>
<dbReference type="InterPro" id="IPR009003">
    <property type="entry name" value="Peptidase_S1_PA"/>
</dbReference>
<dbReference type="EMBL" id="BNCK01000005">
    <property type="protein sequence ID" value="GHF94879.1"/>
    <property type="molecule type" value="Genomic_DNA"/>
</dbReference>